<dbReference type="GO" id="GO:0009401">
    <property type="term" value="P:phosphoenolpyruvate-dependent sugar phosphotransferase system"/>
    <property type="evidence" value="ECO:0007669"/>
    <property type="project" value="UniProtKB-KW"/>
</dbReference>
<dbReference type="PROSITE" id="PS51093">
    <property type="entry name" value="PTS_EIIA_TYPE_1"/>
    <property type="match status" value="1"/>
</dbReference>
<feature type="domain" description="PTS EIIA type-1" evidence="7">
    <location>
        <begin position="22"/>
        <end position="126"/>
    </location>
</feature>
<keyword evidence="3 8" id="KW-0762">Sugar transport</keyword>
<evidence type="ECO:0000313" key="9">
    <source>
        <dbReference type="Proteomes" id="UP000093962"/>
    </source>
</evidence>
<evidence type="ECO:0000313" key="8">
    <source>
        <dbReference type="EMBL" id="OBA79821.1"/>
    </source>
</evidence>
<accession>A0A1A0M418</accession>
<dbReference type="InterPro" id="IPR050890">
    <property type="entry name" value="PTS_EIIA_component"/>
</dbReference>
<organism evidence="8 9">
    <name type="scientific">Mycolicibacterium mucogenicum</name>
    <name type="common">Mycobacterium mucogenicum</name>
    <dbReference type="NCBI Taxonomy" id="56689"/>
    <lineage>
        <taxon>Bacteria</taxon>
        <taxon>Bacillati</taxon>
        <taxon>Actinomycetota</taxon>
        <taxon>Actinomycetes</taxon>
        <taxon>Mycobacteriales</taxon>
        <taxon>Mycobacteriaceae</taxon>
        <taxon>Mycolicibacterium</taxon>
    </lineage>
</organism>
<proteinExistence type="predicted"/>
<dbReference type="GO" id="GO:0016301">
    <property type="term" value="F:kinase activity"/>
    <property type="evidence" value="ECO:0007669"/>
    <property type="project" value="UniProtKB-KW"/>
</dbReference>
<dbReference type="PANTHER" id="PTHR45008:SF1">
    <property type="entry name" value="PTS SYSTEM GLUCOSE-SPECIFIC EIIA COMPONENT"/>
    <property type="match status" value="1"/>
</dbReference>
<dbReference type="NCBIfam" id="TIGR00830">
    <property type="entry name" value="PTBA"/>
    <property type="match status" value="1"/>
</dbReference>
<dbReference type="SUPFAM" id="SSF51261">
    <property type="entry name" value="Duplicated hybrid motif"/>
    <property type="match status" value="1"/>
</dbReference>
<keyword evidence="5" id="KW-0598">Phosphotransferase system</keyword>
<dbReference type="AlphaFoldDB" id="A0A1A0M418"/>
<dbReference type="GO" id="GO:0005737">
    <property type="term" value="C:cytoplasm"/>
    <property type="evidence" value="ECO:0007669"/>
    <property type="project" value="UniProtKB-SubCell"/>
</dbReference>
<evidence type="ECO:0000256" key="6">
    <source>
        <dbReference type="ARBA" id="ARBA00022777"/>
    </source>
</evidence>
<evidence type="ECO:0000256" key="2">
    <source>
        <dbReference type="ARBA" id="ARBA00022448"/>
    </source>
</evidence>
<dbReference type="PANTHER" id="PTHR45008">
    <property type="entry name" value="PTS SYSTEM GLUCOSE-SPECIFIC EIIA COMPONENT"/>
    <property type="match status" value="1"/>
</dbReference>
<dbReference type="Pfam" id="PF00358">
    <property type="entry name" value="PTS_EIIA_1"/>
    <property type="match status" value="1"/>
</dbReference>
<sequence>MSQTSVLAPVAGRAVRLEDVPDPVFSAGMVGYGAAIDPPRGVIEAVAPVSGRLLKLMPHAYIVVTPDHVGVLVHLGLDTVTLNGAGFTAHVSQGDDVTAGQVVIGYDVPAVEATGLNPIVAVVVMDERVPEHVTLSAAVTSGADIDCGATLFTAHQVRQD</sequence>
<evidence type="ECO:0000256" key="3">
    <source>
        <dbReference type="ARBA" id="ARBA00022597"/>
    </source>
</evidence>
<dbReference type="InterPro" id="IPR011055">
    <property type="entry name" value="Dup_hybrid_motif"/>
</dbReference>
<keyword evidence="6" id="KW-0418">Kinase</keyword>
<dbReference type="InterPro" id="IPR001127">
    <property type="entry name" value="PTS_EIIA_1_perm"/>
</dbReference>
<dbReference type="Gene3D" id="2.70.70.10">
    <property type="entry name" value="Glucose Permease (Domain IIA)"/>
    <property type="match status" value="1"/>
</dbReference>
<reference evidence="8 9" key="1">
    <citation type="submission" date="2016-06" db="EMBL/GenBank/DDBJ databases">
        <authorList>
            <person name="Kjaerup R.B."/>
            <person name="Dalgaard T.S."/>
            <person name="Juul-Madsen H.R."/>
        </authorList>
    </citation>
    <scope>NUCLEOTIDE SEQUENCE [LARGE SCALE GENOMIC DNA]</scope>
    <source>
        <strain evidence="8 9">1199456.5</strain>
    </source>
</reference>
<keyword evidence="2" id="KW-0813">Transport</keyword>
<dbReference type="RefSeq" id="WP_061009526.1">
    <property type="nucleotide sequence ID" value="NZ_JAPMJT010000004.1"/>
</dbReference>
<evidence type="ECO:0000259" key="7">
    <source>
        <dbReference type="PROSITE" id="PS51093"/>
    </source>
</evidence>
<dbReference type="EMBL" id="LZSF01000247">
    <property type="protein sequence ID" value="OBA79821.1"/>
    <property type="molecule type" value="Genomic_DNA"/>
</dbReference>
<comment type="caution">
    <text evidence="8">The sequence shown here is derived from an EMBL/GenBank/DDBJ whole genome shotgun (WGS) entry which is preliminary data.</text>
</comment>
<name>A0A1A0M418_MYCMU</name>
<evidence type="ECO:0000256" key="4">
    <source>
        <dbReference type="ARBA" id="ARBA00022679"/>
    </source>
</evidence>
<comment type="subcellular location">
    <subcellularLocation>
        <location evidence="1">Cytoplasm</location>
    </subcellularLocation>
</comment>
<dbReference type="OrthoDB" id="9797715at2"/>
<keyword evidence="4" id="KW-0808">Transferase</keyword>
<gene>
    <name evidence="8" type="ORF">A5642_03055</name>
</gene>
<evidence type="ECO:0000256" key="5">
    <source>
        <dbReference type="ARBA" id="ARBA00022683"/>
    </source>
</evidence>
<protein>
    <submittedName>
        <fullName evidence="8">PTS glucose transporter subunit IIA</fullName>
    </submittedName>
</protein>
<dbReference type="Proteomes" id="UP000093962">
    <property type="component" value="Unassembled WGS sequence"/>
</dbReference>
<evidence type="ECO:0000256" key="1">
    <source>
        <dbReference type="ARBA" id="ARBA00004496"/>
    </source>
</evidence>